<dbReference type="GeneID" id="81355025"/>
<evidence type="ECO:0000313" key="1">
    <source>
        <dbReference type="EMBL" id="KAJ5103023.1"/>
    </source>
</evidence>
<comment type="caution">
    <text evidence="1">The sequence shown here is derived from an EMBL/GenBank/DDBJ whole genome shotgun (WGS) entry which is preliminary data.</text>
</comment>
<gene>
    <name evidence="1" type="ORF">N7532_003552</name>
</gene>
<name>A0A9W9FMV0_9EURO</name>
<protein>
    <submittedName>
        <fullName evidence="1">Uncharacterized protein</fullName>
    </submittedName>
</protein>
<dbReference type="Proteomes" id="UP001149074">
    <property type="component" value="Unassembled WGS sequence"/>
</dbReference>
<proteinExistence type="predicted"/>
<dbReference type="AlphaFoldDB" id="A0A9W9FMV0"/>
<reference evidence="1" key="2">
    <citation type="journal article" date="2023" name="IMA Fungus">
        <title>Comparative genomic study of the Penicillium genus elucidates a diverse pangenome and 15 lateral gene transfer events.</title>
        <authorList>
            <person name="Petersen C."/>
            <person name="Sorensen T."/>
            <person name="Nielsen M.R."/>
            <person name="Sondergaard T.E."/>
            <person name="Sorensen J.L."/>
            <person name="Fitzpatrick D.A."/>
            <person name="Frisvad J.C."/>
            <person name="Nielsen K.L."/>
        </authorList>
    </citation>
    <scope>NUCLEOTIDE SEQUENCE</scope>
    <source>
        <strain evidence="1">IBT 30761</strain>
    </source>
</reference>
<reference evidence="1" key="1">
    <citation type="submission" date="2022-11" db="EMBL/GenBank/DDBJ databases">
        <authorList>
            <person name="Petersen C."/>
        </authorList>
    </citation>
    <scope>NUCLEOTIDE SEQUENCE</scope>
    <source>
        <strain evidence="1">IBT 30761</strain>
    </source>
</reference>
<sequence length="303" mass="34256">MLYWYIWNPEEVKAGWKITVFNADHSEKQFRFADVHQLNLFVHLKKTGNKDLLLGAFPSMFEGKTHPIEIYDLLFKQSNKACWMGGLEYSTKDPGTTLEAEMESLGEFFINGLANPMEASRIWARFKLKSKHPDLKTSVELKKPRSVAAPQDVPEWVITWINNSANEALYMNQWYCYLDVALGTIIQQPDDVLNSKGGAQSLSWCQSFSTLAGGDTYGYIIWQWSEGDTNYVVGVQITAPFQMFGIGYAPYYQVTTDGATWSEPHYADKYTFQGLPLNIQVVPVAGHSTMTCDIQIKDPSNAA</sequence>
<keyword evidence="2" id="KW-1185">Reference proteome</keyword>
<organism evidence="1 2">
    <name type="scientific">Penicillium argentinense</name>
    <dbReference type="NCBI Taxonomy" id="1131581"/>
    <lineage>
        <taxon>Eukaryota</taxon>
        <taxon>Fungi</taxon>
        <taxon>Dikarya</taxon>
        <taxon>Ascomycota</taxon>
        <taxon>Pezizomycotina</taxon>
        <taxon>Eurotiomycetes</taxon>
        <taxon>Eurotiomycetidae</taxon>
        <taxon>Eurotiales</taxon>
        <taxon>Aspergillaceae</taxon>
        <taxon>Penicillium</taxon>
    </lineage>
</organism>
<evidence type="ECO:0000313" key="2">
    <source>
        <dbReference type="Proteomes" id="UP001149074"/>
    </source>
</evidence>
<dbReference type="OrthoDB" id="3026153at2759"/>
<dbReference type="RefSeq" id="XP_056476403.1">
    <property type="nucleotide sequence ID" value="XM_056616046.1"/>
</dbReference>
<dbReference type="EMBL" id="JAPQKI010000004">
    <property type="protein sequence ID" value="KAJ5103023.1"/>
    <property type="molecule type" value="Genomic_DNA"/>
</dbReference>
<accession>A0A9W9FMV0</accession>